<evidence type="ECO:0000313" key="2">
    <source>
        <dbReference type="EMBL" id="CAE6453889.1"/>
    </source>
</evidence>
<dbReference type="PROSITE" id="PS50822">
    <property type="entry name" value="PIWI"/>
    <property type="match status" value="1"/>
</dbReference>
<organism evidence="2 3">
    <name type="scientific">Rhizoctonia solani</name>
    <dbReference type="NCBI Taxonomy" id="456999"/>
    <lineage>
        <taxon>Eukaryota</taxon>
        <taxon>Fungi</taxon>
        <taxon>Dikarya</taxon>
        <taxon>Basidiomycota</taxon>
        <taxon>Agaricomycotina</taxon>
        <taxon>Agaricomycetes</taxon>
        <taxon>Cantharellales</taxon>
        <taxon>Ceratobasidiaceae</taxon>
        <taxon>Rhizoctonia</taxon>
    </lineage>
</organism>
<dbReference type="Pfam" id="PF16487">
    <property type="entry name" value="ArgoMid"/>
    <property type="match status" value="1"/>
</dbReference>
<dbReference type="Pfam" id="PF02171">
    <property type="entry name" value="Piwi"/>
    <property type="match status" value="1"/>
</dbReference>
<dbReference type="Proteomes" id="UP000663846">
    <property type="component" value="Unassembled WGS sequence"/>
</dbReference>
<sequence>MKHFKRPENGKWNLKDHKLYESIKVSGWAMIVYDSRGWNMDKAHKAVRFLVSQAAQMGINMDGNPPIMFPPAQHLNVAQHLRSAGHKVVQKYRIPAPALLVVVLPTNAADLYQAVKQQGLQHNVYRHPAPVLQVHNIGRMINAKLGGVNAKLNSSDGPGCMLDSRSSLMVIASRVMHPAPGACGRPSFSGVVGSLDSDMVRYSAVSSVLPSRVSMILDLEDMVYELIGRHSWWKTNRETRTKPFPERIVYYRSGVVDNDFPIILNVELPAIQAACKRHKIQPKVTIVLVGKRNYVRFFPTHGMADITGNCPAGTVVDNVVGNPQEFDFYLQSHSSSVGTSRPTHYSVLFDENNLNQDEIQELTHALCYIGARTTRSLSTPAPLQYAETVSARTRNHYNPSFGSDDNVELHELPDRDDTTQLYRENFQPAHTSMKYRMYFQ</sequence>
<reference evidence="2" key="1">
    <citation type="submission" date="2021-01" db="EMBL/GenBank/DDBJ databases">
        <authorList>
            <person name="Kaushik A."/>
        </authorList>
    </citation>
    <scope>NUCLEOTIDE SEQUENCE</scope>
    <source>
        <strain evidence="2">AG1-1C</strain>
    </source>
</reference>
<dbReference type="PANTHER" id="PTHR22891">
    <property type="entry name" value="EUKARYOTIC TRANSLATION INITIATION FACTOR 2C"/>
    <property type="match status" value="1"/>
</dbReference>
<dbReference type="InterPro" id="IPR012337">
    <property type="entry name" value="RNaseH-like_sf"/>
</dbReference>
<dbReference type="Gene3D" id="3.40.50.2300">
    <property type="match status" value="1"/>
</dbReference>
<dbReference type="InterPro" id="IPR003165">
    <property type="entry name" value="Piwi"/>
</dbReference>
<accession>A0A8H3BDK4</accession>
<proteinExistence type="predicted"/>
<dbReference type="InterPro" id="IPR036397">
    <property type="entry name" value="RNaseH_sf"/>
</dbReference>
<feature type="domain" description="Piwi" evidence="1">
    <location>
        <begin position="104"/>
        <end position="398"/>
    </location>
</feature>
<dbReference type="AlphaFoldDB" id="A0A8H3BDK4"/>
<dbReference type="EMBL" id="CAJMWS010000591">
    <property type="protein sequence ID" value="CAE6453889.1"/>
    <property type="molecule type" value="Genomic_DNA"/>
</dbReference>
<dbReference type="Gene3D" id="3.30.420.10">
    <property type="entry name" value="Ribonuclease H-like superfamily/Ribonuclease H"/>
    <property type="match status" value="1"/>
</dbReference>
<dbReference type="InterPro" id="IPR032473">
    <property type="entry name" value="Argonaute_Mid_dom"/>
</dbReference>
<evidence type="ECO:0000259" key="1">
    <source>
        <dbReference type="PROSITE" id="PS50822"/>
    </source>
</evidence>
<dbReference type="GO" id="GO:0003676">
    <property type="term" value="F:nucleic acid binding"/>
    <property type="evidence" value="ECO:0007669"/>
    <property type="project" value="InterPro"/>
</dbReference>
<protein>
    <recommendedName>
        <fullName evidence="1">Piwi domain-containing protein</fullName>
    </recommendedName>
</protein>
<comment type="caution">
    <text evidence="2">The sequence shown here is derived from an EMBL/GenBank/DDBJ whole genome shotgun (WGS) entry which is preliminary data.</text>
</comment>
<dbReference type="SMART" id="SM00950">
    <property type="entry name" value="Piwi"/>
    <property type="match status" value="1"/>
</dbReference>
<evidence type="ECO:0000313" key="3">
    <source>
        <dbReference type="Proteomes" id="UP000663846"/>
    </source>
</evidence>
<name>A0A8H3BDK4_9AGAM</name>
<gene>
    <name evidence="2" type="ORF">RDB_LOCUS148798</name>
</gene>
<dbReference type="SUPFAM" id="SSF53098">
    <property type="entry name" value="Ribonuclease H-like"/>
    <property type="match status" value="1"/>
</dbReference>